<protein>
    <submittedName>
        <fullName evidence="2">Uncharacterized protein</fullName>
    </submittedName>
</protein>
<organism evidence="2 3">
    <name type="scientific">Tripterygium wilfordii</name>
    <name type="common">Thunder God vine</name>
    <dbReference type="NCBI Taxonomy" id="458696"/>
    <lineage>
        <taxon>Eukaryota</taxon>
        <taxon>Viridiplantae</taxon>
        <taxon>Streptophyta</taxon>
        <taxon>Embryophyta</taxon>
        <taxon>Tracheophyta</taxon>
        <taxon>Spermatophyta</taxon>
        <taxon>Magnoliopsida</taxon>
        <taxon>eudicotyledons</taxon>
        <taxon>Gunneridae</taxon>
        <taxon>Pentapetalae</taxon>
        <taxon>rosids</taxon>
        <taxon>fabids</taxon>
        <taxon>Celastrales</taxon>
        <taxon>Celastraceae</taxon>
        <taxon>Tripterygium</taxon>
    </lineage>
</organism>
<gene>
    <name evidence="2" type="ORF">HS088_TW07G00900</name>
</gene>
<keyword evidence="3" id="KW-1185">Reference proteome</keyword>
<keyword evidence="1" id="KW-0812">Transmembrane</keyword>
<evidence type="ECO:0000313" key="2">
    <source>
        <dbReference type="EMBL" id="KAF5745316.1"/>
    </source>
</evidence>
<keyword evidence="1" id="KW-0472">Membrane</keyword>
<feature type="transmembrane region" description="Helical" evidence="1">
    <location>
        <begin position="12"/>
        <end position="31"/>
    </location>
</feature>
<accession>A0A7J7DGY4</accession>
<dbReference type="PANTHER" id="PTHR33264:SF27">
    <property type="entry name" value="TRANSMEMBRANE PROTEIN"/>
    <property type="match status" value="1"/>
</dbReference>
<reference evidence="2 3" key="1">
    <citation type="journal article" date="2020" name="Nat. Commun.">
        <title>Genome of Tripterygium wilfordii and identification of cytochrome P450 involved in triptolide biosynthesis.</title>
        <authorList>
            <person name="Tu L."/>
            <person name="Su P."/>
            <person name="Zhang Z."/>
            <person name="Gao L."/>
            <person name="Wang J."/>
            <person name="Hu T."/>
            <person name="Zhou J."/>
            <person name="Zhang Y."/>
            <person name="Zhao Y."/>
            <person name="Liu Y."/>
            <person name="Song Y."/>
            <person name="Tong Y."/>
            <person name="Lu Y."/>
            <person name="Yang J."/>
            <person name="Xu C."/>
            <person name="Jia M."/>
            <person name="Peters R.J."/>
            <person name="Huang L."/>
            <person name="Gao W."/>
        </authorList>
    </citation>
    <scope>NUCLEOTIDE SEQUENCE [LARGE SCALE GENOMIC DNA]</scope>
    <source>
        <strain evidence="3">cv. XIE 37</strain>
        <tissue evidence="2">Leaf</tissue>
    </source>
</reference>
<dbReference type="OrthoDB" id="1914633at2759"/>
<dbReference type="Proteomes" id="UP000593562">
    <property type="component" value="Unassembled WGS sequence"/>
</dbReference>
<evidence type="ECO:0000256" key="1">
    <source>
        <dbReference type="SAM" id="Phobius"/>
    </source>
</evidence>
<keyword evidence="1" id="KW-1133">Transmembrane helix</keyword>
<dbReference type="FunCoup" id="A0A7J7DGY4">
    <property type="interactions" value="3"/>
</dbReference>
<comment type="caution">
    <text evidence="2">The sequence shown here is derived from an EMBL/GenBank/DDBJ whole genome shotgun (WGS) entry which is preliminary data.</text>
</comment>
<dbReference type="AlphaFoldDB" id="A0A7J7DGY4"/>
<name>A0A7J7DGY4_TRIWF</name>
<dbReference type="InParanoid" id="A0A7J7DGY4"/>
<dbReference type="EMBL" id="JAAARO010000007">
    <property type="protein sequence ID" value="KAF5745316.1"/>
    <property type="molecule type" value="Genomic_DNA"/>
</dbReference>
<proteinExistence type="predicted"/>
<evidence type="ECO:0000313" key="3">
    <source>
        <dbReference type="Proteomes" id="UP000593562"/>
    </source>
</evidence>
<dbReference type="PANTHER" id="PTHR33264">
    <property type="entry name" value="EXPRESSED PROTEIN"/>
    <property type="match status" value="1"/>
</dbReference>
<sequence>MEDWNTLAGDCVAISCCCQCLILQMVIFFLLKLPYKLIRKTKDYAKKRLWHRDNENKNIELTRVSQFQDEFLEIHGGSMRIQADEIGSHCCGCCIEEVERVLYELSQKGEFSFGSFWGREGSGSCSSSNVVSTKQFDISSAQFELVEIVSSLE</sequence>